<sequence>MCYIIKNGNVTTSNGSHKGSVAVKDGQIIKSCDYIEAPKVRVIDASKMVSGSIVNWFTSL</sequence>
<dbReference type="OrthoDB" id="2113027at2"/>
<evidence type="ECO:0000313" key="1">
    <source>
        <dbReference type="EMBL" id="AGB40782.1"/>
    </source>
</evidence>
<gene>
    <name evidence="1" type="ordered locus">Halha_0811</name>
</gene>
<keyword evidence="2" id="KW-1185">Reference proteome</keyword>
<dbReference type="HOGENOM" id="CLU_2935116_0_0_9"/>
<dbReference type="Proteomes" id="UP000010880">
    <property type="component" value="Chromosome"/>
</dbReference>
<dbReference type="STRING" id="748449.Halha_0811"/>
<organism evidence="1 2">
    <name type="scientific">Halobacteroides halobius (strain ATCC 35273 / DSM 5150 / MD-1)</name>
    <dbReference type="NCBI Taxonomy" id="748449"/>
    <lineage>
        <taxon>Bacteria</taxon>
        <taxon>Bacillati</taxon>
        <taxon>Bacillota</taxon>
        <taxon>Clostridia</taxon>
        <taxon>Halanaerobiales</taxon>
        <taxon>Halobacteroidaceae</taxon>
        <taxon>Halobacteroides</taxon>
    </lineage>
</organism>
<protein>
    <submittedName>
        <fullName evidence="1">Uncharacterized protein</fullName>
    </submittedName>
</protein>
<dbReference type="InterPro" id="IPR011059">
    <property type="entry name" value="Metal-dep_hydrolase_composite"/>
</dbReference>
<evidence type="ECO:0000313" key="2">
    <source>
        <dbReference type="Proteomes" id="UP000010880"/>
    </source>
</evidence>
<dbReference type="GO" id="GO:0016810">
    <property type="term" value="F:hydrolase activity, acting on carbon-nitrogen (but not peptide) bonds"/>
    <property type="evidence" value="ECO:0007669"/>
    <property type="project" value="InterPro"/>
</dbReference>
<reference evidence="2" key="1">
    <citation type="submission" date="2012-02" db="EMBL/GenBank/DDBJ databases">
        <title>The complete genome of Halobacteroides halobius DSM 5150.</title>
        <authorList>
            <person name="Lucas S."/>
            <person name="Copeland A."/>
            <person name="Lapidus A."/>
            <person name="Glavina del Rio T."/>
            <person name="Dalin E."/>
            <person name="Tice H."/>
            <person name="Bruce D."/>
            <person name="Goodwin L."/>
            <person name="Pitluck S."/>
            <person name="Peters L."/>
            <person name="Mikhailova N."/>
            <person name="Gu W."/>
            <person name="Kyrpides N."/>
            <person name="Mavromatis K."/>
            <person name="Ivanova N."/>
            <person name="Brettin T."/>
            <person name="Detter J.C."/>
            <person name="Han C."/>
            <person name="Larimer F."/>
            <person name="Land M."/>
            <person name="Hauser L."/>
            <person name="Markowitz V."/>
            <person name="Cheng J.-F."/>
            <person name="Hugenholtz P."/>
            <person name="Woyke T."/>
            <person name="Wu D."/>
            <person name="Tindall B."/>
            <person name="Pomrenke H."/>
            <person name="Brambilla E."/>
            <person name="Klenk H.-P."/>
            <person name="Eisen J.A."/>
        </authorList>
    </citation>
    <scope>NUCLEOTIDE SEQUENCE [LARGE SCALE GENOMIC DNA]</scope>
    <source>
        <strain evidence="2">ATCC 35273 / DSM 5150 / MD-1</strain>
    </source>
</reference>
<dbReference type="RefSeq" id="WP_015326507.1">
    <property type="nucleotide sequence ID" value="NC_019978.1"/>
</dbReference>
<dbReference type="EMBL" id="CP003359">
    <property type="protein sequence ID" value="AGB40782.1"/>
    <property type="molecule type" value="Genomic_DNA"/>
</dbReference>
<proteinExistence type="predicted"/>
<accession>L0K6B3</accession>
<dbReference type="Gene3D" id="2.30.40.10">
    <property type="entry name" value="Urease, subunit C, domain 1"/>
    <property type="match status" value="1"/>
</dbReference>
<name>L0K6B3_HALHC</name>
<dbReference type="SUPFAM" id="SSF51338">
    <property type="entry name" value="Composite domain of metallo-dependent hydrolases"/>
    <property type="match status" value="1"/>
</dbReference>
<dbReference type="AlphaFoldDB" id="L0K6B3"/>
<dbReference type="KEGG" id="hhl:Halha_0811"/>